<dbReference type="EMBL" id="BMAT01004934">
    <property type="protein sequence ID" value="GFR84183.1"/>
    <property type="molecule type" value="Genomic_DNA"/>
</dbReference>
<organism evidence="2 3">
    <name type="scientific">Elysia marginata</name>
    <dbReference type="NCBI Taxonomy" id="1093978"/>
    <lineage>
        <taxon>Eukaryota</taxon>
        <taxon>Metazoa</taxon>
        <taxon>Spiralia</taxon>
        <taxon>Lophotrochozoa</taxon>
        <taxon>Mollusca</taxon>
        <taxon>Gastropoda</taxon>
        <taxon>Heterobranchia</taxon>
        <taxon>Euthyneura</taxon>
        <taxon>Panpulmonata</taxon>
        <taxon>Sacoglossa</taxon>
        <taxon>Placobranchoidea</taxon>
        <taxon>Plakobranchidae</taxon>
        <taxon>Elysia</taxon>
    </lineage>
</organism>
<feature type="region of interest" description="Disordered" evidence="1">
    <location>
        <begin position="40"/>
        <end position="68"/>
    </location>
</feature>
<evidence type="ECO:0000313" key="3">
    <source>
        <dbReference type="Proteomes" id="UP000762676"/>
    </source>
</evidence>
<evidence type="ECO:0000313" key="2">
    <source>
        <dbReference type="EMBL" id="GFR84183.1"/>
    </source>
</evidence>
<keyword evidence="3" id="KW-1185">Reference proteome</keyword>
<comment type="caution">
    <text evidence="2">The sequence shown here is derived from an EMBL/GenBank/DDBJ whole genome shotgun (WGS) entry which is preliminary data.</text>
</comment>
<accession>A0AAV4GGU8</accession>
<dbReference type="AlphaFoldDB" id="A0AAV4GGU8"/>
<proteinExistence type="predicted"/>
<protein>
    <submittedName>
        <fullName evidence="2">Uncharacterized protein</fullName>
    </submittedName>
</protein>
<sequence length="119" mass="13346">MRAIHPLPPSPPPFLRRFYLENPLLFRRKHQTAQTVVVESAAANQEGPTPRDLDNSSRGGQPCLVWRGKRTDGDREKVRTRLSGAPVLHQHPAGVLYLPQCQALAQADSLVWRLGLPIR</sequence>
<gene>
    <name evidence="2" type="ORF">ElyMa_002412300</name>
</gene>
<reference evidence="2 3" key="1">
    <citation type="journal article" date="2021" name="Elife">
        <title>Chloroplast acquisition without the gene transfer in kleptoplastic sea slugs, Plakobranchus ocellatus.</title>
        <authorList>
            <person name="Maeda T."/>
            <person name="Takahashi S."/>
            <person name="Yoshida T."/>
            <person name="Shimamura S."/>
            <person name="Takaki Y."/>
            <person name="Nagai Y."/>
            <person name="Toyoda A."/>
            <person name="Suzuki Y."/>
            <person name="Arimoto A."/>
            <person name="Ishii H."/>
            <person name="Satoh N."/>
            <person name="Nishiyama T."/>
            <person name="Hasebe M."/>
            <person name="Maruyama T."/>
            <person name="Minagawa J."/>
            <person name="Obokata J."/>
            <person name="Shigenobu S."/>
        </authorList>
    </citation>
    <scope>NUCLEOTIDE SEQUENCE [LARGE SCALE GENOMIC DNA]</scope>
</reference>
<name>A0AAV4GGU8_9GAST</name>
<evidence type="ECO:0000256" key="1">
    <source>
        <dbReference type="SAM" id="MobiDB-lite"/>
    </source>
</evidence>
<dbReference type="Proteomes" id="UP000762676">
    <property type="component" value="Unassembled WGS sequence"/>
</dbReference>